<dbReference type="CDD" id="cd12797">
    <property type="entry name" value="M23_peptidase"/>
    <property type="match status" value="1"/>
</dbReference>
<dbReference type="RefSeq" id="WP_104230066.1">
    <property type="nucleotide sequence ID" value="NZ_PSNW01000004.1"/>
</dbReference>
<dbReference type="SUPFAM" id="SSF51261">
    <property type="entry name" value="Duplicated hybrid motif"/>
    <property type="match status" value="1"/>
</dbReference>
<feature type="domain" description="M23ase beta-sheet core" evidence="3">
    <location>
        <begin position="204"/>
        <end position="298"/>
    </location>
</feature>
<dbReference type="FunFam" id="2.70.70.10:FF:000006">
    <property type="entry name" value="M23 family peptidase"/>
    <property type="match status" value="1"/>
</dbReference>
<organism evidence="4 5">
    <name type="scientific">Solimonas fluminis</name>
    <dbReference type="NCBI Taxonomy" id="2086571"/>
    <lineage>
        <taxon>Bacteria</taxon>
        <taxon>Pseudomonadati</taxon>
        <taxon>Pseudomonadota</taxon>
        <taxon>Gammaproteobacteria</taxon>
        <taxon>Nevskiales</taxon>
        <taxon>Nevskiaceae</taxon>
        <taxon>Solimonas</taxon>
    </lineage>
</organism>
<comment type="caution">
    <text evidence="4">The sequence shown here is derived from an EMBL/GenBank/DDBJ whole genome shotgun (WGS) entry which is preliminary data.</text>
</comment>
<dbReference type="Pfam" id="PF01551">
    <property type="entry name" value="Peptidase_M23"/>
    <property type="match status" value="1"/>
</dbReference>
<accession>A0A2S5TH61</accession>
<feature type="coiled-coil region" evidence="1">
    <location>
        <begin position="57"/>
        <end position="95"/>
    </location>
</feature>
<feature type="transmembrane region" description="Helical" evidence="2">
    <location>
        <begin position="21"/>
        <end position="44"/>
    </location>
</feature>
<evidence type="ECO:0000256" key="1">
    <source>
        <dbReference type="SAM" id="Coils"/>
    </source>
</evidence>
<keyword evidence="2" id="KW-1133">Transmembrane helix</keyword>
<dbReference type="Proteomes" id="UP000238220">
    <property type="component" value="Unassembled WGS sequence"/>
</dbReference>
<keyword evidence="2" id="KW-0472">Membrane</keyword>
<dbReference type="InterPro" id="IPR016047">
    <property type="entry name" value="M23ase_b-sheet_dom"/>
</dbReference>
<evidence type="ECO:0000313" key="5">
    <source>
        <dbReference type="Proteomes" id="UP000238220"/>
    </source>
</evidence>
<dbReference type="InterPro" id="IPR011055">
    <property type="entry name" value="Dup_hybrid_motif"/>
</dbReference>
<reference evidence="4 5" key="1">
    <citation type="submission" date="2018-02" db="EMBL/GenBank/DDBJ databases">
        <title>Genome sequencing of Solimonas sp. HR-BB.</title>
        <authorList>
            <person name="Lee Y."/>
            <person name="Jeon C.O."/>
        </authorList>
    </citation>
    <scope>NUCLEOTIDE SEQUENCE [LARGE SCALE GENOMIC DNA]</scope>
    <source>
        <strain evidence="4 5">HR-BB</strain>
    </source>
</reference>
<protein>
    <recommendedName>
        <fullName evidence="3">M23ase beta-sheet core domain-containing protein</fullName>
    </recommendedName>
</protein>
<dbReference type="EMBL" id="PSNW01000004">
    <property type="protein sequence ID" value="PPE74178.1"/>
    <property type="molecule type" value="Genomic_DNA"/>
</dbReference>
<dbReference type="AlphaFoldDB" id="A0A2S5TH61"/>
<name>A0A2S5TH61_9GAMM</name>
<evidence type="ECO:0000313" key="4">
    <source>
        <dbReference type="EMBL" id="PPE74178.1"/>
    </source>
</evidence>
<dbReference type="InterPro" id="IPR050570">
    <property type="entry name" value="Cell_wall_metabolism_enzyme"/>
</dbReference>
<proteinExistence type="predicted"/>
<keyword evidence="2" id="KW-0812">Transmembrane</keyword>
<dbReference type="Gene3D" id="2.70.70.10">
    <property type="entry name" value="Glucose Permease (Domain IIA)"/>
    <property type="match status" value="1"/>
</dbReference>
<dbReference type="GO" id="GO:0004222">
    <property type="term" value="F:metalloendopeptidase activity"/>
    <property type="evidence" value="ECO:0007669"/>
    <property type="project" value="TreeGrafter"/>
</dbReference>
<evidence type="ECO:0000256" key="2">
    <source>
        <dbReference type="SAM" id="Phobius"/>
    </source>
</evidence>
<evidence type="ECO:0000259" key="3">
    <source>
        <dbReference type="Pfam" id="PF01551"/>
    </source>
</evidence>
<sequence length="306" mass="33210">MDIIVVNRGRTTRLKLDRRNVLLWIPVALVVGLFSTAVFFAGYASRGQGGVLPERLVADWANEVQAQRAELKQARAAAEEDANALARRIALLQAHVLRLDAAGQRLTEVAGLEQGEFDFSQPPPIGGPEESEIEGSGLSSVLVSLDDFEQQLTDRERQLRVLEDLLLASRLQKQTRPSGWPVENGWISSLFGWRSDPFTGRTTMHSGIDFAARAGADVMSAAAGIVSQAGAHAGYGNLVEINHGNGYVTRYGHNSRILVNVGDRVLKGQRIALVGSTGRSTAPHVHFEVLFNGAVVNPQEYIQAAR</sequence>
<keyword evidence="1" id="KW-0175">Coiled coil</keyword>
<dbReference type="OrthoDB" id="9815245at2"/>
<gene>
    <name evidence="4" type="ORF">C3942_09085</name>
</gene>
<keyword evidence="5" id="KW-1185">Reference proteome</keyword>
<dbReference type="PANTHER" id="PTHR21666:SF291">
    <property type="entry name" value="STAGE II SPORULATION PROTEIN Q"/>
    <property type="match status" value="1"/>
</dbReference>
<dbReference type="PANTHER" id="PTHR21666">
    <property type="entry name" value="PEPTIDASE-RELATED"/>
    <property type="match status" value="1"/>
</dbReference>